<reference evidence="1 2" key="1">
    <citation type="submission" date="2018-01" db="EMBL/GenBank/DDBJ databases">
        <title>Draft genome sequence of Paucibacter aquatile CR182 isolated from freshwater of the Nakdong River.</title>
        <authorList>
            <person name="Choi A."/>
            <person name="Chung E.J."/>
        </authorList>
    </citation>
    <scope>NUCLEOTIDE SEQUENCE [LARGE SCALE GENOMIC DNA]</scope>
    <source>
        <strain evidence="1 2">CR182</strain>
    </source>
</reference>
<dbReference type="EMBL" id="POSP01000003">
    <property type="protein sequence ID" value="PND38111.1"/>
    <property type="molecule type" value="Genomic_DNA"/>
</dbReference>
<protein>
    <submittedName>
        <fullName evidence="1">Uncharacterized protein</fullName>
    </submittedName>
</protein>
<gene>
    <name evidence="1" type="ORF">C1O66_11670</name>
</gene>
<keyword evidence="2" id="KW-1185">Reference proteome</keyword>
<comment type="caution">
    <text evidence="1">The sequence shown here is derived from an EMBL/GenBank/DDBJ whole genome shotgun (WGS) entry which is preliminary data.</text>
</comment>
<name>A0A2N8KXG9_9BURK</name>
<dbReference type="AlphaFoldDB" id="A0A2N8KXG9"/>
<dbReference type="Proteomes" id="UP000235916">
    <property type="component" value="Unassembled WGS sequence"/>
</dbReference>
<organism evidence="1 2">
    <name type="scientific">Kinneretia aquatilis</name>
    <dbReference type="NCBI Taxonomy" id="2070761"/>
    <lineage>
        <taxon>Bacteria</taxon>
        <taxon>Pseudomonadati</taxon>
        <taxon>Pseudomonadota</taxon>
        <taxon>Betaproteobacteria</taxon>
        <taxon>Burkholderiales</taxon>
        <taxon>Sphaerotilaceae</taxon>
        <taxon>Roseateles</taxon>
    </lineage>
</organism>
<sequence>MAATPRAVTKLKLRIPPTIACLVGVDAFQLHQRVIFSPWASQSDLPLLVAKKMAGRPVWGGRPAVETCEDRAILRPPRGSYML</sequence>
<evidence type="ECO:0000313" key="2">
    <source>
        <dbReference type="Proteomes" id="UP000235916"/>
    </source>
</evidence>
<proteinExistence type="predicted"/>
<evidence type="ECO:0000313" key="1">
    <source>
        <dbReference type="EMBL" id="PND38111.1"/>
    </source>
</evidence>
<accession>A0A2N8KXG9</accession>